<reference evidence="3" key="1">
    <citation type="journal article" date="2019" name="Int. J. Syst. Evol. Microbiol.">
        <title>The Global Catalogue of Microorganisms (GCM) 10K type strain sequencing project: providing services to taxonomists for standard genome sequencing and annotation.</title>
        <authorList>
            <consortium name="The Broad Institute Genomics Platform"/>
            <consortium name="The Broad Institute Genome Sequencing Center for Infectious Disease"/>
            <person name="Wu L."/>
            <person name="Ma J."/>
        </authorList>
    </citation>
    <scope>NUCLEOTIDE SEQUENCE [LARGE SCALE GENOMIC DNA]</scope>
    <source>
        <strain evidence="3">CCUG 56754</strain>
    </source>
</reference>
<sequence length="237" mass="27448">MRKSAIMVLLLLLLPNETMANHTQSDELIDMTAFVTSEDLAVEEWQVTIKEQMEREKVKKVIEELKNRYNGTVAEDENIIEYSFRDVHNSVGIIEHYKVLIPKDENYQSEINVLIEGKAWNESIKESYVSRKHDILNQYFTMSAKIFSCLTTIDHGIINSVYFIQKIKQQFGLQHVTTQNDTVENSMHKNIVYGYTPMWSEKITITDKPVNFQLVVTATENGKSNYTIGTPILIDEY</sequence>
<dbReference type="InterPro" id="IPR014794">
    <property type="entry name" value="DUF1779"/>
</dbReference>
<dbReference type="InterPro" id="IPR036209">
    <property type="entry name" value="YwmB-like_sf"/>
</dbReference>
<dbReference type="Pfam" id="PF08680">
    <property type="entry name" value="DUF1779"/>
    <property type="match status" value="1"/>
</dbReference>
<gene>
    <name evidence="2" type="ORF">ACFQ3N_00190</name>
</gene>
<dbReference type="Gene3D" id="3.30.2030.10">
    <property type="entry name" value="YwmB-like"/>
    <property type="match status" value="1"/>
</dbReference>
<keyword evidence="1" id="KW-0732">Signal</keyword>
<dbReference type="SUPFAM" id="SSF143842">
    <property type="entry name" value="YwmB-like"/>
    <property type="match status" value="1"/>
</dbReference>
<dbReference type="RefSeq" id="WP_390358405.1">
    <property type="nucleotide sequence ID" value="NZ_JBHTKJ010000001.1"/>
</dbReference>
<dbReference type="Gene3D" id="3.30.360.40">
    <property type="entry name" value="YwmB-like"/>
    <property type="match status" value="1"/>
</dbReference>
<dbReference type="Proteomes" id="UP001597040">
    <property type="component" value="Unassembled WGS sequence"/>
</dbReference>
<evidence type="ECO:0000313" key="2">
    <source>
        <dbReference type="EMBL" id="MFD1036846.1"/>
    </source>
</evidence>
<accession>A0ABW3LEN7</accession>
<keyword evidence="3" id="KW-1185">Reference proteome</keyword>
<organism evidence="2 3">
    <name type="scientific">Virgibacillus byunsanensis</name>
    <dbReference type="NCBI Taxonomy" id="570945"/>
    <lineage>
        <taxon>Bacteria</taxon>
        <taxon>Bacillati</taxon>
        <taxon>Bacillota</taxon>
        <taxon>Bacilli</taxon>
        <taxon>Bacillales</taxon>
        <taxon>Bacillaceae</taxon>
        <taxon>Virgibacillus</taxon>
    </lineage>
</organism>
<protein>
    <submittedName>
        <fullName evidence="2">YwmB family TATA-box binding protein</fullName>
    </submittedName>
</protein>
<proteinExistence type="predicted"/>
<evidence type="ECO:0000256" key="1">
    <source>
        <dbReference type="SAM" id="SignalP"/>
    </source>
</evidence>
<name>A0ABW3LEN7_9BACI</name>
<comment type="caution">
    <text evidence="2">The sequence shown here is derived from an EMBL/GenBank/DDBJ whole genome shotgun (WGS) entry which is preliminary data.</text>
</comment>
<dbReference type="EMBL" id="JBHTKJ010000001">
    <property type="protein sequence ID" value="MFD1036846.1"/>
    <property type="molecule type" value="Genomic_DNA"/>
</dbReference>
<feature type="signal peptide" evidence="1">
    <location>
        <begin position="1"/>
        <end position="20"/>
    </location>
</feature>
<evidence type="ECO:0000313" key="3">
    <source>
        <dbReference type="Proteomes" id="UP001597040"/>
    </source>
</evidence>
<feature type="chain" id="PRO_5045693608" evidence="1">
    <location>
        <begin position="21"/>
        <end position="237"/>
    </location>
</feature>